<organism evidence="10 11">
    <name type="scientific">SAR92 clade bacterium</name>
    <dbReference type="NCBI Taxonomy" id="2315479"/>
    <lineage>
        <taxon>Bacteria</taxon>
        <taxon>Pseudomonadati</taxon>
        <taxon>Pseudomonadota</taxon>
        <taxon>Gammaproteobacteria</taxon>
        <taxon>Cellvibrionales</taxon>
        <taxon>Porticoccaceae</taxon>
        <taxon>SAR92 clade</taxon>
    </lineage>
</organism>
<dbReference type="Proteomes" id="UP000315889">
    <property type="component" value="Unassembled WGS sequence"/>
</dbReference>
<comment type="caution">
    <text evidence="8">Lacks conserved residue(s) required for the propagation of feature annotation.</text>
</comment>
<dbReference type="Gene3D" id="3.90.550.10">
    <property type="entry name" value="Spore Coat Polysaccharide Biosynthesis Protein SpsA, Chain A"/>
    <property type="match status" value="1"/>
</dbReference>
<evidence type="ECO:0000256" key="8">
    <source>
        <dbReference type="HAMAP-Rule" id="MF_00316"/>
    </source>
</evidence>
<dbReference type="GO" id="GO:0061603">
    <property type="term" value="F:molybdenum cofactor guanylyltransferase activity"/>
    <property type="evidence" value="ECO:0007669"/>
    <property type="project" value="UniProtKB-EC"/>
</dbReference>
<comment type="domain">
    <text evidence="8">The N-terminal domain determines nucleotide recognition and specific binding, while the C-terminal domain determines the specific binding to the target protein.</text>
</comment>
<keyword evidence="2 8" id="KW-0808">Transferase</keyword>
<keyword evidence="10" id="KW-0548">Nucleotidyltransferase</keyword>
<evidence type="ECO:0000256" key="5">
    <source>
        <dbReference type="ARBA" id="ARBA00022842"/>
    </source>
</evidence>
<gene>
    <name evidence="8" type="primary">mobA</name>
    <name evidence="10" type="ORF">EVB03_08070</name>
</gene>
<feature type="domain" description="MobA-like NTP transferase" evidence="9">
    <location>
        <begin position="6"/>
        <end position="153"/>
    </location>
</feature>
<dbReference type="GO" id="GO:0046872">
    <property type="term" value="F:metal ion binding"/>
    <property type="evidence" value="ECO:0007669"/>
    <property type="project" value="UniProtKB-KW"/>
</dbReference>
<dbReference type="InterPro" id="IPR025877">
    <property type="entry name" value="MobA-like_NTP_Trfase"/>
</dbReference>
<evidence type="ECO:0000256" key="7">
    <source>
        <dbReference type="ARBA" id="ARBA00023150"/>
    </source>
</evidence>
<feature type="binding site" evidence="8">
    <location>
        <begin position="9"/>
        <end position="11"/>
    </location>
    <ligand>
        <name>GTP</name>
        <dbReference type="ChEBI" id="CHEBI:37565"/>
    </ligand>
</feature>
<keyword evidence="5 8" id="KW-0460">Magnesium</keyword>
<dbReference type="Pfam" id="PF12804">
    <property type="entry name" value="NTP_transf_3"/>
    <property type="match status" value="1"/>
</dbReference>
<keyword evidence="6 8" id="KW-0342">GTP-binding</keyword>
<evidence type="ECO:0000313" key="11">
    <source>
        <dbReference type="Proteomes" id="UP000315889"/>
    </source>
</evidence>
<feature type="binding site" evidence="8">
    <location>
        <position position="99"/>
    </location>
    <ligand>
        <name>Mg(2+)</name>
        <dbReference type="ChEBI" id="CHEBI:18420"/>
    </ligand>
</feature>
<comment type="similarity">
    <text evidence="8">Belongs to the MobA family.</text>
</comment>
<dbReference type="EC" id="2.7.7.77" evidence="8"/>
<dbReference type="InterPro" id="IPR013482">
    <property type="entry name" value="Molybde_CF_guanTrfase"/>
</dbReference>
<evidence type="ECO:0000313" key="10">
    <source>
        <dbReference type="EMBL" id="RZO19322.1"/>
    </source>
</evidence>
<dbReference type="GO" id="GO:0005525">
    <property type="term" value="F:GTP binding"/>
    <property type="evidence" value="ECO:0007669"/>
    <property type="project" value="UniProtKB-UniRule"/>
</dbReference>
<dbReference type="InterPro" id="IPR029044">
    <property type="entry name" value="Nucleotide-diphossugar_trans"/>
</dbReference>
<evidence type="ECO:0000256" key="3">
    <source>
        <dbReference type="ARBA" id="ARBA00022723"/>
    </source>
</evidence>
<accession>A0A520MDL9</accession>
<proteinExistence type="inferred from homology"/>
<dbReference type="SUPFAM" id="SSF53448">
    <property type="entry name" value="Nucleotide-diphospho-sugar transferases"/>
    <property type="match status" value="1"/>
</dbReference>
<name>A0A520MDL9_9GAMM</name>
<comment type="function">
    <text evidence="8">Transfers a GMP moiety from GTP to Mo-molybdopterin (Mo-MPT) cofactor (Moco or molybdenum cofactor) to form Mo-molybdopterin guanine dinucleotide (Mo-MGD) cofactor.</text>
</comment>
<comment type="subunit">
    <text evidence="8">Monomer.</text>
</comment>
<comment type="cofactor">
    <cofactor evidence="8">
        <name>Mg(2+)</name>
        <dbReference type="ChEBI" id="CHEBI:18420"/>
    </cofactor>
</comment>
<keyword evidence="1 8" id="KW-0963">Cytoplasm</keyword>
<dbReference type="EMBL" id="SHBP01000013">
    <property type="protein sequence ID" value="RZO19322.1"/>
    <property type="molecule type" value="Genomic_DNA"/>
</dbReference>
<evidence type="ECO:0000259" key="9">
    <source>
        <dbReference type="Pfam" id="PF12804"/>
    </source>
</evidence>
<comment type="catalytic activity">
    <reaction evidence="8">
        <text>Mo-molybdopterin + GTP + H(+) = Mo-molybdopterin guanine dinucleotide + diphosphate</text>
        <dbReference type="Rhea" id="RHEA:34243"/>
        <dbReference type="ChEBI" id="CHEBI:15378"/>
        <dbReference type="ChEBI" id="CHEBI:33019"/>
        <dbReference type="ChEBI" id="CHEBI:37565"/>
        <dbReference type="ChEBI" id="CHEBI:71302"/>
        <dbReference type="ChEBI" id="CHEBI:71310"/>
        <dbReference type="EC" id="2.7.7.77"/>
    </reaction>
</comment>
<evidence type="ECO:0000256" key="1">
    <source>
        <dbReference type="ARBA" id="ARBA00022490"/>
    </source>
</evidence>
<evidence type="ECO:0000256" key="6">
    <source>
        <dbReference type="ARBA" id="ARBA00023134"/>
    </source>
</evidence>
<dbReference type="PANTHER" id="PTHR19136">
    <property type="entry name" value="MOLYBDENUM COFACTOR GUANYLYLTRANSFERASE"/>
    <property type="match status" value="1"/>
</dbReference>
<feature type="binding site" evidence="8">
    <location>
        <position position="22"/>
    </location>
    <ligand>
        <name>GTP</name>
        <dbReference type="ChEBI" id="CHEBI:37565"/>
    </ligand>
</feature>
<dbReference type="GO" id="GO:0005737">
    <property type="term" value="C:cytoplasm"/>
    <property type="evidence" value="ECO:0007669"/>
    <property type="project" value="UniProtKB-SubCell"/>
</dbReference>
<comment type="subcellular location">
    <subcellularLocation>
        <location evidence="8">Cytoplasm</location>
    </subcellularLocation>
</comment>
<comment type="caution">
    <text evidence="10">The sequence shown here is derived from an EMBL/GenBank/DDBJ whole genome shotgun (WGS) entry which is preliminary data.</text>
</comment>
<dbReference type="AlphaFoldDB" id="A0A520MDL9"/>
<feature type="binding site" evidence="8">
    <location>
        <position position="99"/>
    </location>
    <ligand>
        <name>GTP</name>
        <dbReference type="ChEBI" id="CHEBI:37565"/>
    </ligand>
</feature>
<evidence type="ECO:0000256" key="4">
    <source>
        <dbReference type="ARBA" id="ARBA00022741"/>
    </source>
</evidence>
<dbReference type="PANTHER" id="PTHR19136:SF81">
    <property type="entry name" value="MOLYBDENUM COFACTOR GUANYLYLTRANSFERASE"/>
    <property type="match status" value="1"/>
</dbReference>
<feature type="binding site" evidence="8">
    <location>
        <position position="66"/>
    </location>
    <ligand>
        <name>GTP</name>
        <dbReference type="ChEBI" id="CHEBI:37565"/>
    </ligand>
</feature>
<keyword evidence="3 8" id="KW-0479">Metal-binding</keyword>
<dbReference type="HAMAP" id="MF_00316">
    <property type="entry name" value="MobA"/>
    <property type="match status" value="1"/>
</dbReference>
<keyword evidence="4 8" id="KW-0547">Nucleotide-binding</keyword>
<protein>
    <recommendedName>
        <fullName evidence="8">Molybdenum cofactor guanylyltransferase</fullName>
        <shortName evidence="8">MoCo guanylyltransferase</shortName>
        <ecNumber evidence="8">2.7.7.77</ecNumber>
    </recommendedName>
    <alternativeName>
        <fullName evidence="8">GTP:molybdopterin guanylyltransferase</fullName>
    </alternativeName>
    <alternativeName>
        <fullName evidence="8">Mo-MPT guanylyltransferase</fullName>
    </alternativeName>
    <alternativeName>
        <fullName evidence="8">Molybdopterin guanylyltransferase</fullName>
    </alternativeName>
    <alternativeName>
        <fullName evidence="8">Molybdopterin-guanine dinucleotide synthase</fullName>
        <shortName evidence="8">MGD synthase</shortName>
    </alternativeName>
</protein>
<sequence length="198" mass="21918">MKNVDAVILAGGQSSRMGVPTKALLQLGNTTLLDHVTRRLACQVNRLSISGSQEYLGNADYPIIEDAVERFSGPLAGLYSAMVYPQVSDSEYLLVVPCDGPFLPNNLVSELYTQITSEDADIACIRYQKVNQTTFSLWHRRGLPAIETALVKNNNGGFKPLLSELTTTYLDWPEEEINPFFNINTPDDLSFAEAIICR</sequence>
<keyword evidence="7 8" id="KW-0501">Molybdenum cofactor biosynthesis</keyword>
<reference evidence="10 11" key="1">
    <citation type="submission" date="2019-02" db="EMBL/GenBank/DDBJ databases">
        <title>Prokaryotic population dynamics and viral predation in marine succession experiment using metagenomics: the confinement effect.</title>
        <authorList>
            <person name="Haro-Moreno J.M."/>
            <person name="Rodriguez-Valera F."/>
            <person name="Lopez-Perez M."/>
        </authorList>
    </citation>
    <scope>NUCLEOTIDE SEQUENCE [LARGE SCALE GENOMIC DNA]</scope>
    <source>
        <strain evidence="10">MED-G170</strain>
    </source>
</reference>
<dbReference type="CDD" id="cd02503">
    <property type="entry name" value="MobA"/>
    <property type="match status" value="1"/>
</dbReference>
<evidence type="ECO:0000256" key="2">
    <source>
        <dbReference type="ARBA" id="ARBA00022679"/>
    </source>
</evidence>
<dbReference type="GO" id="GO:0006777">
    <property type="term" value="P:Mo-molybdopterin cofactor biosynthetic process"/>
    <property type="evidence" value="ECO:0007669"/>
    <property type="project" value="UniProtKB-KW"/>
</dbReference>